<dbReference type="RefSeq" id="XP_060435302.1">
    <property type="nucleotide sequence ID" value="XM_060573783.1"/>
</dbReference>
<dbReference type="GeneID" id="85458309"/>
<dbReference type="EMBL" id="JAHMHR010000004">
    <property type="protein sequence ID" value="KAK1691607.1"/>
    <property type="molecule type" value="Genomic_DNA"/>
</dbReference>
<proteinExistence type="predicted"/>
<protein>
    <recommendedName>
        <fullName evidence="3">MADS-box domain-containing protein</fullName>
    </recommendedName>
</protein>
<dbReference type="AlphaFoldDB" id="A0AAJ0AXY0"/>
<dbReference type="Proteomes" id="UP001224890">
    <property type="component" value="Unassembled WGS sequence"/>
</dbReference>
<keyword evidence="2" id="KW-1185">Reference proteome</keyword>
<evidence type="ECO:0008006" key="3">
    <source>
        <dbReference type="Google" id="ProtNLM"/>
    </source>
</evidence>
<reference evidence="1" key="1">
    <citation type="submission" date="2021-06" db="EMBL/GenBank/DDBJ databases">
        <title>Comparative genomics, transcriptomics and evolutionary studies reveal genomic signatures of adaptation to plant cell wall in hemibiotrophic fungi.</title>
        <authorList>
            <consortium name="DOE Joint Genome Institute"/>
            <person name="Baroncelli R."/>
            <person name="Diaz J.F."/>
            <person name="Benocci T."/>
            <person name="Peng M."/>
            <person name="Battaglia E."/>
            <person name="Haridas S."/>
            <person name="Andreopoulos W."/>
            <person name="Labutti K."/>
            <person name="Pangilinan J."/>
            <person name="Floch G.L."/>
            <person name="Makela M.R."/>
            <person name="Henrissat B."/>
            <person name="Grigoriev I.V."/>
            <person name="Crouch J.A."/>
            <person name="De Vries R.P."/>
            <person name="Sukno S.A."/>
            <person name="Thon M.R."/>
        </authorList>
    </citation>
    <scope>NUCLEOTIDE SEQUENCE</scope>
    <source>
        <strain evidence="1">CBS 193.32</strain>
    </source>
</reference>
<accession>A0AAJ0AXY0</accession>
<organism evidence="1 2">
    <name type="scientific">Colletotrichum godetiae</name>
    <dbReference type="NCBI Taxonomy" id="1209918"/>
    <lineage>
        <taxon>Eukaryota</taxon>
        <taxon>Fungi</taxon>
        <taxon>Dikarya</taxon>
        <taxon>Ascomycota</taxon>
        <taxon>Pezizomycotina</taxon>
        <taxon>Sordariomycetes</taxon>
        <taxon>Hypocreomycetidae</taxon>
        <taxon>Glomerellales</taxon>
        <taxon>Glomerellaceae</taxon>
        <taxon>Colletotrichum</taxon>
        <taxon>Colletotrichum acutatum species complex</taxon>
    </lineage>
</organism>
<name>A0AAJ0AXY0_9PEZI</name>
<sequence length="227" mass="24993">MPRLKSNKDPRKGLENRRNGIFKKSNTFYRIYGAQIAVIVHYQGQVEAYESHPGFLRSQTNTSVAADCIKGPDDFDLVRDRTVTEVPTSQAYAPVALMKPSIDEDYSDIFTPPLVSSSSSNITTESSFEPRQNDEAESELFIDMLPHTPPMALPSDSIIDEDAPTPQKLMEASGIILPSMLLQSSLPTASAGEACSASAEELPLHHPRPISIRRKQALLSLAGKFFE</sequence>
<gene>
    <name evidence="1" type="ORF">BDP55DRAFT_647519</name>
</gene>
<evidence type="ECO:0000313" key="2">
    <source>
        <dbReference type="Proteomes" id="UP001224890"/>
    </source>
</evidence>
<evidence type="ECO:0000313" key="1">
    <source>
        <dbReference type="EMBL" id="KAK1691607.1"/>
    </source>
</evidence>
<comment type="caution">
    <text evidence="1">The sequence shown here is derived from an EMBL/GenBank/DDBJ whole genome shotgun (WGS) entry which is preliminary data.</text>
</comment>